<organism evidence="1 2">
    <name type="scientific">[Candida] railenensis</name>
    <dbReference type="NCBI Taxonomy" id="45579"/>
    <lineage>
        <taxon>Eukaryota</taxon>
        <taxon>Fungi</taxon>
        <taxon>Dikarya</taxon>
        <taxon>Ascomycota</taxon>
        <taxon>Saccharomycotina</taxon>
        <taxon>Pichiomycetes</taxon>
        <taxon>Debaryomycetaceae</taxon>
        <taxon>Kurtzmaniella</taxon>
    </lineage>
</organism>
<dbReference type="Gene3D" id="2.130.10.10">
    <property type="entry name" value="YVTN repeat-like/Quinoprotein amine dehydrogenase"/>
    <property type="match status" value="1"/>
</dbReference>
<evidence type="ECO:0008006" key="3">
    <source>
        <dbReference type="Google" id="ProtNLM"/>
    </source>
</evidence>
<protein>
    <recommendedName>
        <fullName evidence="3">Cleavage/polyadenylation specificity factor A subunit N-terminal domain-containing protein</fullName>
    </recommendedName>
</protein>
<reference evidence="1" key="1">
    <citation type="submission" date="2022-03" db="EMBL/GenBank/DDBJ databases">
        <authorList>
            <person name="Legras J.-L."/>
            <person name="Devillers H."/>
            <person name="Grondin C."/>
        </authorList>
    </citation>
    <scope>NUCLEOTIDE SEQUENCE</scope>
    <source>
        <strain evidence="1">CLIB 1423</strain>
    </source>
</reference>
<dbReference type="InterPro" id="IPR036322">
    <property type="entry name" value="WD40_repeat_dom_sf"/>
</dbReference>
<dbReference type="OrthoDB" id="4080238at2759"/>
<dbReference type="SUPFAM" id="SSF50978">
    <property type="entry name" value="WD40 repeat-like"/>
    <property type="match status" value="1"/>
</dbReference>
<proteinExistence type="predicted"/>
<dbReference type="InterPro" id="IPR015943">
    <property type="entry name" value="WD40/YVTN_repeat-like_dom_sf"/>
</dbReference>
<sequence length="1281" mass="144886">MVIGKVSPDRSQFVKQTLIHSPIFTNIFPTFNVDISKKFKGLPNTSIDESDQYLVPNEDSQMDAFDDDDDDDFSMIGRSVSAGETSNSGTDQIKIDKVEPELVTIKIIVKITSILVNNIEYSFPAPIRSSCMVNGVKDNETGRFGEDSILISLKSGFLFLIRVFLVPREYTDKYYGKEWDAKSNQNLIYKPFILQWWDTGSNLQMPSLDSSGFQLISHSSGKSTVSASASNVFRIYNSQSTEAGILFGPHTNVPVDGIILNSCFAEPLPDCIDENHIMFLALIFTENRRLELNLFEWIAKESTSPLNLTKKVLPLNNSFPIPIFIIPLRKNTSFLFVSESDLTVISIHQIISVEFDFLVASIEQISFPTAFYIPFSNISHVTDDSIDEVILSTDAGCIYSVLINKNEEITINLIARISDPVSVFAIERVGKEYSIIFGSDTGSNREVIIGELFDEDIKLINTNNKKYSKTRLITDYKNWAPLLDVSIIDSFKSRNLTSYIDQELWTLAGIGKRTRLTQLRSGYNAERMGKVFSKLRKAEKIFVQEVDDRIFFLLSYSFHTKIFEYFDDAEDEDELLIDLDDMEGEDKINLILDEATMSSSKITNSVSVQITTNTVCITNSIQEPLVKSFDKKLIFADIIDSHILLVTEIENQEEDRIQTVLELMEVASEMADFSKVTDITQILKLIWTIELNEEPSMAKFFKVDKEIFIAIGNFDGTIEVKGALNPTFNKKIYLCSFNPYHQGFASGCENLNIPHDIFVHRVQNSNQFSIGTKDGYLINVSFSLEADQPMEVNCSQFLKVSDTAVEFCEIEEDPMMYFIISRNLWLVNLYQSIYPQKVFFNETTDRATYSMIQLKLPSFISNDENSKILTSTMKYFGFLREDGVSVGIVHTASRMPNMKHLIIGEFAKKMMYVPFVSSFMVLCESKNPNSRLKFIDRKSLKPLKHIEYNKNKLVDFIIGEDEIPTAMSIWSIQRQDQRTSKKLLIAFSTDGNTKGLMKIIDISSNANNEAPPTIVVTELNSFEWKEPITCINQIEDSIIFASGSSINSTSYNIAERKLNNIVVLVKLSSKVISISTNKETSEVLVTTNFDSIYKFKYSSGLGIEKLQLTAKDPSPKSLVNETELVGGEIVVADKLHSSVVVMDQKDEVLQKLFNIRMSCIPRVYRGTFKNIWESEKTDDYHSDILNGETDPKQDELAEDYHSNGSIISVGVNGEITTLRKLENHSNTPSVENLNLPFADKLNGKGLFSLYKPFFNYRENKGSIIDLDLDSISSISSINLSI</sequence>
<gene>
    <name evidence="1" type="ORF">CLIB1423_08S04962</name>
</gene>
<evidence type="ECO:0000313" key="1">
    <source>
        <dbReference type="EMBL" id="CAH2352969.1"/>
    </source>
</evidence>
<name>A0A9P0VYJ1_9ASCO</name>
<dbReference type="EMBL" id="CAKXYY010000008">
    <property type="protein sequence ID" value="CAH2352969.1"/>
    <property type="molecule type" value="Genomic_DNA"/>
</dbReference>
<comment type="caution">
    <text evidence="1">The sequence shown here is derived from an EMBL/GenBank/DDBJ whole genome shotgun (WGS) entry which is preliminary data.</text>
</comment>
<accession>A0A9P0VYJ1</accession>
<evidence type="ECO:0000313" key="2">
    <source>
        <dbReference type="Proteomes" id="UP000837801"/>
    </source>
</evidence>
<dbReference type="Proteomes" id="UP000837801">
    <property type="component" value="Unassembled WGS sequence"/>
</dbReference>
<keyword evidence="2" id="KW-1185">Reference proteome</keyword>